<feature type="transmembrane region" description="Helical" evidence="2">
    <location>
        <begin position="71"/>
        <end position="90"/>
    </location>
</feature>
<evidence type="ECO:0000256" key="1">
    <source>
        <dbReference type="SAM" id="MobiDB-lite"/>
    </source>
</evidence>
<feature type="region of interest" description="Disordered" evidence="1">
    <location>
        <begin position="1"/>
        <end position="28"/>
    </location>
</feature>
<feature type="transmembrane region" description="Helical" evidence="2">
    <location>
        <begin position="435"/>
        <end position="454"/>
    </location>
</feature>
<reference evidence="3 4" key="1">
    <citation type="submission" date="2019-06" db="EMBL/GenBank/DDBJ databases">
        <title>Description of Kitasatospora acidophila sp. nov. isolated from pine grove soil, and reclassification of Streptomyces novaecaesareae to Kitasatospora novaeceasareae comb. nov.</title>
        <authorList>
            <person name="Kim M.J."/>
        </authorList>
    </citation>
    <scope>NUCLEOTIDE SEQUENCE [LARGE SCALE GENOMIC DNA]</scope>
    <source>
        <strain evidence="3 4">MMS16-CNU292</strain>
    </source>
</reference>
<feature type="compositionally biased region" description="Pro residues" evidence="1">
    <location>
        <begin position="15"/>
        <end position="24"/>
    </location>
</feature>
<evidence type="ECO:0000256" key="2">
    <source>
        <dbReference type="SAM" id="Phobius"/>
    </source>
</evidence>
<proteinExistence type="predicted"/>
<organism evidence="3 4">
    <name type="scientific">Kitasatospora acidiphila</name>
    <dbReference type="NCBI Taxonomy" id="2567942"/>
    <lineage>
        <taxon>Bacteria</taxon>
        <taxon>Bacillati</taxon>
        <taxon>Actinomycetota</taxon>
        <taxon>Actinomycetes</taxon>
        <taxon>Kitasatosporales</taxon>
        <taxon>Streptomycetaceae</taxon>
        <taxon>Kitasatospora</taxon>
    </lineage>
</organism>
<dbReference type="Proteomes" id="UP000319103">
    <property type="component" value="Unassembled WGS sequence"/>
</dbReference>
<evidence type="ECO:0000313" key="4">
    <source>
        <dbReference type="Proteomes" id="UP000319103"/>
    </source>
</evidence>
<accession>A0A540WBS8</accession>
<dbReference type="EMBL" id="VIGB01000003">
    <property type="protein sequence ID" value="TQF06367.1"/>
    <property type="molecule type" value="Genomic_DNA"/>
</dbReference>
<keyword evidence="4" id="KW-1185">Reference proteome</keyword>
<comment type="caution">
    <text evidence="3">The sequence shown here is derived from an EMBL/GenBank/DDBJ whole genome shotgun (WGS) entry which is preliminary data.</text>
</comment>
<feature type="transmembrane region" description="Helical" evidence="2">
    <location>
        <begin position="278"/>
        <end position="296"/>
    </location>
</feature>
<feature type="transmembrane region" description="Helical" evidence="2">
    <location>
        <begin position="395"/>
        <end position="415"/>
    </location>
</feature>
<feature type="transmembrane region" description="Helical" evidence="2">
    <location>
        <begin position="202"/>
        <end position="220"/>
    </location>
</feature>
<sequence length="653" mass="70571">MSNSTLLAEESAPTPDGPPGSPPARPDHRAPRFGSPLAWAVLWLTATAGAVLIAVAFSMAATDSADTAHYAVFWAGMLLFFCPAAVVLTARQVAPRVRIGWLLGYGLFSYVPKLLRNPGQPLFHDEIAHWRQATDLAANGQLFAQNHLIGIVARFPGLHIVTASISDATGLTVWQSALVVMVVAHVLALFGAFLLGEALFGSLRAGALVALVYSLNSSFIYFDTEYAYESLAMPFFLWCLACLAKAHRAKERPERLRWTVGAVLAGCGAVPTHHLTTVLMTALLALLTVVAMVAALRGTAPREKAVTIGTVALLVGGAGVLWLVLAAPATFAYLSPYMGGGAKQLLHMFSGGKGTRSLFKASTEPFYERYTAFTVPLLSFALAAWALWRRRRQPGGLFGGDPLMLGLSLFGLLYFPSLPFIMVEFGAEGARRTWGFTWIGLGVLLTPVLVLALDRLGELRGRRWRAGALVAVLVAGDALMGNVAAGLDEDYRFPGTPVFGSDTRSVTAEAVGTAAWFKAHLGAKLHVVSDRYTGLVLVREADAEPAQPAKGFPTYDLYFNSTPPTPFLVRELDSSNYTYLVIDKRTATQLPEIGVYFEPDEPFAFGGTSPIGVQNLDRYNYLPWTTKVYESDAYAIYRFDFKAIHATVPGEAR</sequence>
<feature type="transmembrane region" description="Helical" evidence="2">
    <location>
        <begin position="37"/>
        <end position="59"/>
    </location>
</feature>
<protein>
    <recommendedName>
        <fullName evidence="5">Glycosyltransferase RgtA/B/C/D-like domain-containing protein</fullName>
    </recommendedName>
</protein>
<dbReference type="AlphaFoldDB" id="A0A540WBS8"/>
<keyword evidence="2" id="KW-1133">Transmembrane helix</keyword>
<evidence type="ECO:0008006" key="5">
    <source>
        <dbReference type="Google" id="ProtNLM"/>
    </source>
</evidence>
<dbReference type="RefSeq" id="WP_141636799.1">
    <property type="nucleotide sequence ID" value="NZ_VIGB01000003.1"/>
</dbReference>
<feature type="transmembrane region" description="Helical" evidence="2">
    <location>
        <begin position="308"/>
        <end position="334"/>
    </location>
</feature>
<feature type="transmembrane region" description="Helical" evidence="2">
    <location>
        <begin position="97"/>
        <end position="115"/>
    </location>
</feature>
<dbReference type="OrthoDB" id="3276930at2"/>
<keyword evidence="2" id="KW-0472">Membrane</keyword>
<name>A0A540WBS8_9ACTN</name>
<keyword evidence="2" id="KW-0812">Transmembrane</keyword>
<feature type="transmembrane region" description="Helical" evidence="2">
    <location>
        <begin position="370"/>
        <end position="388"/>
    </location>
</feature>
<evidence type="ECO:0000313" key="3">
    <source>
        <dbReference type="EMBL" id="TQF06367.1"/>
    </source>
</evidence>
<gene>
    <name evidence="3" type="ORF">E6W39_34355</name>
</gene>
<feature type="transmembrane region" description="Helical" evidence="2">
    <location>
        <begin position="173"/>
        <end position="195"/>
    </location>
</feature>
<feature type="transmembrane region" description="Helical" evidence="2">
    <location>
        <begin position="466"/>
        <end position="487"/>
    </location>
</feature>